<feature type="transmembrane region" description="Helical" evidence="1">
    <location>
        <begin position="17"/>
        <end position="34"/>
    </location>
</feature>
<dbReference type="EMBL" id="CAJNOG010000278">
    <property type="protein sequence ID" value="CAF1140367.1"/>
    <property type="molecule type" value="Genomic_DNA"/>
</dbReference>
<evidence type="ECO:0000256" key="1">
    <source>
        <dbReference type="SAM" id="Phobius"/>
    </source>
</evidence>
<organism evidence="2 3">
    <name type="scientific">Adineta steineri</name>
    <dbReference type="NCBI Taxonomy" id="433720"/>
    <lineage>
        <taxon>Eukaryota</taxon>
        <taxon>Metazoa</taxon>
        <taxon>Spiralia</taxon>
        <taxon>Gnathifera</taxon>
        <taxon>Rotifera</taxon>
        <taxon>Eurotatoria</taxon>
        <taxon>Bdelloidea</taxon>
        <taxon>Adinetida</taxon>
        <taxon>Adinetidae</taxon>
        <taxon>Adineta</taxon>
    </lineage>
</organism>
<comment type="caution">
    <text evidence="2">The sequence shown here is derived from an EMBL/GenBank/DDBJ whole genome shotgun (WGS) entry which is preliminary data.</text>
</comment>
<evidence type="ECO:0000313" key="3">
    <source>
        <dbReference type="Proteomes" id="UP000663845"/>
    </source>
</evidence>
<evidence type="ECO:0000313" key="2">
    <source>
        <dbReference type="EMBL" id="CAF1140367.1"/>
    </source>
</evidence>
<keyword evidence="1" id="KW-0812">Transmembrane</keyword>
<proteinExistence type="predicted"/>
<gene>
    <name evidence="2" type="ORF">JYZ213_LOCUS23521</name>
</gene>
<sequence>MSFICQFIQLGRPQIRFVWLSLFFIVLGSVFVLYQTQPFYITILPPLINHLYPTDFPSLYKNLVLLSCSSDSYTSIYCYYLPFTALAWRRIGFEPIIFLVGSSEKFAKMPLINFLKNDLKIEYHIINVDSSRSISLSQMIRLFGGFLSYDFNTTKDYFIMTSDADLLPITRSRYEIARNHTNYILAVNAYCCPSEKFSYGDFHDIHYYPISYIGMEQGLWKKLFLPLNNCSISSNITVDMIECCLKEKMNVSLPKNVIKGTKQWDIDQRFISLLIAQAERFYGTYVDKRSRGSRLDPNKEFLSSDFNSILDYHDVHLPNQHENIIYSNRTWLVLKNAFSYLFNNDTIELLSRYHYETVASVFTQRKL</sequence>
<name>A0A814RZ69_9BILA</name>
<dbReference type="Proteomes" id="UP000663845">
    <property type="component" value="Unassembled WGS sequence"/>
</dbReference>
<reference evidence="2" key="1">
    <citation type="submission" date="2021-02" db="EMBL/GenBank/DDBJ databases">
        <authorList>
            <person name="Nowell W R."/>
        </authorList>
    </citation>
    <scope>NUCLEOTIDE SEQUENCE</scope>
</reference>
<keyword evidence="1" id="KW-1133">Transmembrane helix</keyword>
<keyword evidence="1" id="KW-0472">Membrane</keyword>
<dbReference type="AlphaFoldDB" id="A0A814RZ69"/>
<protein>
    <submittedName>
        <fullName evidence="2">Uncharacterized protein</fullName>
    </submittedName>
</protein>
<accession>A0A814RZ69</accession>